<accession>A0AAE8SBT5</accession>
<dbReference type="AlphaFoldDB" id="A0AAE8SBT5"/>
<dbReference type="SUPFAM" id="SSF51735">
    <property type="entry name" value="NAD(P)-binding Rossmann-fold domains"/>
    <property type="match status" value="1"/>
</dbReference>
<evidence type="ECO:0000256" key="3">
    <source>
        <dbReference type="SAM" id="MobiDB-lite"/>
    </source>
</evidence>
<keyword evidence="2 4" id="KW-0560">Oxidoreductase</keyword>
<protein>
    <submittedName>
        <fullName evidence="4">Oxidoreductase YghA</fullName>
        <ecNumber evidence="4">1.-.-.-</ecNumber>
    </submittedName>
</protein>
<feature type="region of interest" description="Disordered" evidence="3">
    <location>
        <begin position="16"/>
        <end position="39"/>
    </location>
</feature>
<dbReference type="EC" id="1.-.-.-" evidence="4"/>
<dbReference type="Gene3D" id="3.40.50.720">
    <property type="entry name" value="NAD(P)-binding Rossmann-like Domain"/>
    <property type="match status" value="1"/>
</dbReference>
<dbReference type="InterPro" id="IPR002347">
    <property type="entry name" value="SDR_fam"/>
</dbReference>
<gene>
    <name evidence="4" type="primary">yghA</name>
    <name evidence="4" type="ORF">LAS9267_01858</name>
</gene>
<evidence type="ECO:0000256" key="1">
    <source>
        <dbReference type="ARBA" id="ARBA00006484"/>
    </source>
</evidence>
<dbReference type="Proteomes" id="UP000239650">
    <property type="component" value="Unassembled WGS sequence"/>
</dbReference>
<dbReference type="PANTHER" id="PTHR48107:SF16">
    <property type="entry name" value="NADPH-DEPENDENT ALDEHYDE REDUCTASE 1, CHLOROPLASTIC"/>
    <property type="match status" value="1"/>
</dbReference>
<dbReference type="InterPro" id="IPR020904">
    <property type="entry name" value="Sc_DH/Rdtase_CS"/>
</dbReference>
<dbReference type="PROSITE" id="PS00061">
    <property type="entry name" value="ADH_SHORT"/>
    <property type="match status" value="1"/>
</dbReference>
<comment type="caution">
    <text evidence="4">The sequence shown here is derived from an EMBL/GenBank/DDBJ whole genome shotgun (WGS) entry which is preliminary data.</text>
</comment>
<dbReference type="PANTHER" id="PTHR48107">
    <property type="entry name" value="NADPH-DEPENDENT ALDEHYDE REDUCTASE-LIKE PROTEIN, CHLOROPLASTIC-RELATED"/>
    <property type="match status" value="1"/>
</dbReference>
<dbReference type="Pfam" id="PF13561">
    <property type="entry name" value="adh_short_C2"/>
    <property type="match status" value="1"/>
</dbReference>
<dbReference type="OMA" id="AAYQMSQ"/>
<evidence type="ECO:0000313" key="5">
    <source>
        <dbReference type="Proteomes" id="UP000239650"/>
    </source>
</evidence>
<dbReference type="PRINTS" id="PR00081">
    <property type="entry name" value="GDHRDH"/>
</dbReference>
<dbReference type="PRINTS" id="PR00080">
    <property type="entry name" value="SDRFAMILY"/>
</dbReference>
<proteinExistence type="inferred from homology"/>
<evidence type="ECO:0000313" key="4">
    <source>
        <dbReference type="EMBL" id="SPE22958.1"/>
    </source>
</evidence>
<sequence>MVKADLKDPRELYKVSGFEEQEQPAPALQGKMRPKPDCGEADYQGREQLMNRKVLITGGDSGIGRAVAIAFSREGADIALQYLPGEESDANEVAGLIESAGRKAVLIPADYKMQEAPQQVVAQAVAQLGGLDTVVLNAAQQIAHPTLEDLPIQQVRDSFEINVVAMYGIAKAAIAHIPAGGSILTTTSIQGFNPSSQLLDYAATKAAIRNFTINLAQQLADKGIRVNGVAPGPIWTPLQLAQGQLEGALPKFGQNTLLKRAGQPVEVAPVYVFLASNAASYITGQIYGVTGGESIN</sequence>
<name>A0AAE8SBT5_LATSK</name>
<dbReference type="FunFam" id="3.40.50.720:FF:000097">
    <property type="entry name" value="SDR family oxidoreductase"/>
    <property type="match status" value="1"/>
</dbReference>
<reference evidence="4 5" key="1">
    <citation type="submission" date="2018-02" db="EMBL/GenBank/DDBJ databases">
        <authorList>
            <person name="Rodrigo-Torres L."/>
            <person name="Arahal R. D."/>
            <person name="Lucena T."/>
        </authorList>
    </citation>
    <scope>NUCLEOTIDE SEQUENCE [LARGE SCALE GENOMIC DNA]</scope>
    <source>
        <strain evidence="4 5">CECT 9267</strain>
    </source>
</reference>
<dbReference type="GO" id="GO:0016614">
    <property type="term" value="F:oxidoreductase activity, acting on CH-OH group of donors"/>
    <property type="evidence" value="ECO:0007669"/>
    <property type="project" value="UniProtKB-ARBA"/>
</dbReference>
<dbReference type="EMBL" id="OKRC01000010">
    <property type="protein sequence ID" value="SPE22958.1"/>
    <property type="molecule type" value="Genomic_DNA"/>
</dbReference>
<organism evidence="4 5">
    <name type="scientific">Latilactobacillus sakei</name>
    <name type="common">Lactobacillus sakei</name>
    <dbReference type="NCBI Taxonomy" id="1599"/>
    <lineage>
        <taxon>Bacteria</taxon>
        <taxon>Bacillati</taxon>
        <taxon>Bacillota</taxon>
        <taxon>Bacilli</taxon>
        <taxon>Lactobacillales</taxon>
        <taxon>Lactobacillaceae</taxon>
        <taxon>Latilactobacillus</taxon>
    </lineage>
</organism>
<evidence type="ECO:0000256" key="2">
    <source>
        <dbReference type="ARBA" id="ARBA00023002"/>
    </source>
</evidence>
<dbReference type="RefSeq" id="WP_011373876.1">
    <property type="nucleotide sequence ID" value="NZ_CP099485.1"/>
</dbReference>
<comment type="similarity">
    <text evidence="1">Belongs to the short-chain dehydrogenases/reductases (SDR) family.</text>
</comment>
<dbReference type="InterPro" id="IPR036291">
    <property type="entry name" value="NAD(P)-bd_dom_sf"/>
</dbReference>